<evidence type="ECO:0000259" key="4">
    <source>
        <dbReference type="Pfam" id="PF00675"/>
    </source>
</evidence>
<keyword evidence="7" id="KW-1185">Reference proteome</keyword>
<feature type="signal peptide" evidence="3">
    <location>
        <begin position="1"/>
        <end position="24"/>
    </location>
</feature>
<evidence type="ECO:0000256" key="1">
    <source>
        <dbReference type="ARBA" id="ARBA00007261"/>
    </source>
</evidence>
<evidence type="ECO:0000313" key="6">
    <source>
        <dbReference type="EMBL" id="NMO23506.1"/>
    </source>
</evidence>
<comment type="caution">
    <text evidence="6">The sequence shown here is derived from an EMBL/GenBank/DDBJ whole genome shotgun (WGS) entry which is preliminary data.</text>
</comment>
<feature type="domain" description="Peptidase M16 N-terminal" evidence="4">
    <location>
        <begin position="57"/>
        <end position="181"/>
    </location>
</feature>
<dbReference type="EMBL" id="JABBJJ010000639">
    <property type="protein sequence ID" value="NMO23506.1"/>
    <property type="molecule type" value="Genomic_DNA"/>
</dbReference>
<feature type="domain" description="Peptidase M16 C-terminal" evidence="5">
    <location>
        <begin position="201"/>
        <end position="263"/>
    </location>
</feature>
<evidence type="ECO:0000256" key="2">
    <source>
        <dbReference type="SAM" id="MobiDB-lite"/>
    </source>
</evidence>
<dbReference type="SUPFAM" id="SSF63411">
    <property type="entry name" value="LuxS/MPP-like metallohydrolase"/>
    <property type="match status" value="1"/>
</dbReference>
<dbReference type="RefSeq" id="WP_169352571.1">
    <property type="nucleotide sequence ID" value="NZ_JABBJJ010000639.1"/>
</dbReference>
<dbReference type="PANTHER" id="PTHR11851:SF49">
    <property type="entry name" value="MITOCHONDRIAL-PROCESSING PEPTIDASE SUBUNIT ALPHA"/>
    <property type="match status" value="1"/>
</dbReference>
<dbReference type="Proteomes" id="UP000518300">
    <property type="component" value="Unassembled WGS sequence"/>
</dbReference>
<protein>
    <submittedName>
        <fullName evidence="6">Insulinase family protein</fullName>
    </submittedName>
</protein>
<dbReference type="GO" id="GO:0046872">
    <property type="term" value="F:metal ion binding"/>
    <property type="evidence" value="ECO:0007669"/>
    <property type="project" value="InterPro"/>
</dbReference>
<feature type="compositionally biased region" description="Basic and acidic residues" evidence="2">
    <location>
        <begin position="374"/>
        <end position="384"/>
    </location>
</feature>
<dbReference type="Pfam" id="PF00675">
    <property type="entry name" value="Peptidase_M16"/>
    <property type="match status" value="1"/>
</dbReference>
<feature type="region of interest" description="Disordered" evidence="2">
    <location>
        <begin position="374"/>
        <end position="400"/>
    </location>
</feature>
<proteinExistence type="inferred from homology"/>
<comment type="similarity">
    <text evidence="1">Belongs to the peptidase M16 family.</text>
</comment>
<dbReference type="InterPro" id="IPR007863">
    <property type="entry name" value="Peptidase_M16_C"/>
</dbReference>
<dbReference type="AlphaFoldDB" id="A0A848M072"/>
<dbReference type="Gene3D" id="3.30.830.10">
    <property type="entry name" value="Metalloenzyme, LuxS/M16 peptidase-like"/>
    <property type="match status" value="1"/>
</dbReference>
<keyword evidence="3" id="KW-0732">Signal</keyword>
<feature type="non-terminal residue" evidence="6">
    <location>
        <position position="400"/>
    </location>
</feature>
<dbReference type="InterPro" id="IPR011765">
    <property type="entry name" value="Pept_M16_N"/>
</dbReference>
<accession>A0A848M072</accession>
<evidence type="ECO:0000313" key="7">
    <source>
        <dbReference type="Proteomes" id="UP000518300"/>
    </source>
</evidence>
<reference evidence="6 7" key="1">
    <citation type="submission" date="2020-04" db="EMBL/GenBank/DDBJ databases">
        <title>Draft genome of Pyxidicoccus fallax type strain.</title>
        <authorList>
            <person name="Whitworth D.E."/>
        </authorList>
    </citation>
    <scope>NUCLEOTIDE SEQUENCE [LARGE SCALE GENOMIC DNA]</scope>
    <source>
        <strain evidence="6 7">DSM 14698</strain>
    </source>
</reference>
<dbReference type="PANTHER" id="PTHR11851">
    <property type="entry name" value="METALLOPROTEASE"/>
    <property type="match status" value="1"/>
</dbReference>
<dbReference type="InterPro" id="IPR011249">
    <property type="entry name" value="Metalloenz_LuxS/M16"/>
</dbReference>
<dbReference type="InterPro" id="IPR050361">
    <property type="entry name" value="MPP/UQCRC_Complex"/>
</dbReference>
<name>A0A848M072_9BACT</name>
<sequence>MSARFHTASALLAALLLVSSPALARRSKPAASRSKPAQVTTQVEQLPDGSELVLSLRPGADRASLHYVVRTGSQKDPQGKEGLAHLLEHVIFHGSHDVRGEDFRRAVKAAGGEFNGFTSAHSTTYVLQAPSEFFLPLAEQFVRIVTSPVLDPRRMQREVDIIRTERRYFAQGPGFHEHLEDSLFTGVGSRSIIGNQQTLDSITREDLVRFYTQHYVPANTSIVFTGGVQREQVLALLGRAVLLPPSLPGEYTPTPVSPPLLPIEQTTRAFISLIAYGYAVAPKDQGTCPRAAALLQLRLLRSLHIEEPMVMGMQVQCMSLRGNTFLMALAFSASLHASTLPDRMQQAFARLATQPATAAEEKLVDLRMKQERARLAEDDPRRGNELAQAVAQPHTGTVNP</sequence>
<dbReference type="Pfam" id="PF05193">
    <property type="entry name" value="Peptidase_M16_C"/>
    <property type="match status" value="1"/>
</dbReference>
<organism evidence="6 7">
    <name type="scientific">Pyxidicoccus fallax</name>
    <dbReference type="NCBI Taxonomy" id="394095"/>
    <lineage>
        <taxon>Bacteria</taxon>
        <taxon>Pseudomonadati</taxon>
        <taxon>Myxococcota</taxon>
        <taxon>Myxococcia</taxon>
        <taxon>Myxococcales</taxon>
        <taxon>Cystobacterineae</taxon>
        <taxon>Myxococcaceae</taxon>
        <taxon>Pyxidicoccus</taxon>
    </lineage>
</organism>
<feature type="chain" id="PRO_5033050448" evidence="3">
    <location>
        <begin position="25"/>
        <end position="400"/>
    </location>
</feature>
<gene>
    <name evidence="6" type="ORF">HG543_52930</name>
</gene>
<evidence type="ECO:0000256" key="3">
    <source>
        <dbReference type="SAM" id="SignalP"/>
    </source>
</evidence>
<evidence type="ECO:0000259" key="5">
    <source>
        <dbReference type="Pfam" id="PF05193"/>
    </source>
</evidence>